<reference evidence="6" key="1">
    <citation type="submission" date="2023-07" db="EMBL/GenBank/DDBJ databases">
        <title>Functional and genomic diversity of the sorghum phyllosphere microbiome.</title>
        <authorList>
            <person name="Shade A."/>
        </authorList>
    </citation>
    <scope>NUCLEOTIDE SEQUENCE</scope>
    <source>
        <strain evidence="6">SORGH_AS_1067</strain>
    </source>
</reference>
<sequence length="304" mass="31899">MLDRHGWHTPPVDLVAACRVLVQVGEQGSVTRGAAVLGVPQSVASRRLAALERTLGADLLDRRARRARLTPTAQDLLPLARRLVRTADELGVAAERAGSRPRSLLVGAGPLVTPRALADVVAAGRDAELRLEVDVQDASARRTAVDERVADAAVVPVPPDRATWRVPLGVAEDAVGPGARVHLAALRVVRGAEGVRRVHLLPEDDVPHVRDPLLRLRDALGLRPGQVAVATSDAAATAAVLAGDLVVCSAAEARALDLRWRPLGELADGTWARGHTLVTGDRGEQAALGAALAVPLRRLLGVPA</sequence>
<protein>
    <submittedName>
        <fullName evidence="6">DNA-binding transcriptional LysR family regulator</fullName>
    </submittedName>
</protein>
<dbReference type="Pfam" id="PF00126">
    <property type="entry name" value="HTH_1"/>
    <property type="match status" value="1"/>
</dbReference>
<dbReference type="PANTHER" id="PTHR30346:SF0">
    <property type="entry name" value="HCA OPERON TRANSCRIPTIONAL ACTIVATOR HCAR"/>
    <property type="match status" value="1"/>
</dbReference>
<keyword evidence="4" id="KW-0804">Transcription</keyword>
<dbReference type="InterPro" id="IPR036390">
    <property type="entry name" value="WH_DNA-bd_sf"/>
</dbReference>
<name>A0AAJ1X0F8_9ACTN</name>
<dbReference type="GO" id="GO:0003700">
    <property type="term" value="F:DNA-binding transcription factor activity"/>
    <property type="evidence" value="ECO:0007669"/>
    <property type="project" value="InterPro"/>
</dbReference>
<evidence type="ECO:0000313" key="6">
    <source>
        <dbReference type="EMBL" id="MDQ1104528.1"/>
    </source>
</evidence>
<keyword evidence="3 6" id="KW-0238">DNA-binding</keyword>
<dbReference type="Gene3D" id="1.10.10.10">
    <property type="entry name" value="Winged helix-like DNA-binding domain superfamily/Winged helix DNA-binding domain"/>
    <property type="match status" value="1"/>
</dbReference>
<dbReference type="PROSITE" id="PS50931">
    <property type="entry name" value="HTH_LYSR"/>
    <property type="match status" value="1"/>
</dbReference>
<dbReference type="GO" id="GO:0032993">
    <property type="term" value="C:protein-DNA complex"/>
    <property type="evidence" value="ECO:0007669"/>
    <property type="project" value="TreeGrafter"/>
</dbReference>
<dbReference type="SUPFAM" id="SSF46785">
    <property type="entry name" value="Winged helix' DNA-binding domain"/>
    <property type="match status" value="1"/>
</dbReference>
<feature type="domain" description="HTH lysR-type" evidence="5">
    <location>
        <begin position="13"/>
        <end position="70"/>
    </location>
</feature>
<accession>A0AAJ1X0F8</accession>
<evidence type="ECO:0000259" key="5">
    <source>
        <dbReference type="PROSITE" id="PS50931"/>
    </source>
</evidence>
<gene>
    <name evidence="6" type="ORF">QE405_001812</name>
</gene>
<dbReference type="Proteomes" id="UP001239215">
    <property type="component" value="Unassembled WGS sequence"/>
</dbReference>
<keyword evidence="2" id="KW-0805">Transcription regulation</keyword>
<comment type="caution">
    <text evidence="6">The sequence shown here is derived from an EMBL/GenBank/DDBJ whole genome shotgun (WGS) entry which is preliminary data.</text>
</comment>
<organism evidence="6 7">
    <name type="scientific">Nocardioides zeae</name>
    <dbReference type="NCBI Taxonomy" id="1457234"/>
    <lineage>
        <taxon>Bacteria</taxon>
        <taxon>Bacillati</taxon>
        <taxon>Actinomycetota</taxon>
        <taxon>Actinomycetes</taxon>
        <taxon>Propionibacteriales</taxon>
        <taxon>Nocardioidaceae</taxon>
        <taxon>Nocardioides</taxon>
    </lineage>
</organism>
<dbReference type="GO" id="GO:0003677">
    <property type="term" value="F:DNA binding"/>
    <property type="evidence" value="ECO:0007669"/>
    <property type="project" value="UniProtKB-KW"/>
</dbReference>
<evidence type="ECO:0000313" key="7">
    <source>
        <dbReference type="Proteomes" id="UP001239215"/>
    </source>
</evidence>
<evidence type="ECO:0000256" key="4">
    <source>
        <dbReference type="ARBA" id="ARBA00023163"/>
    </source>
</evidence>
<evidence type="ECO:0000256" key="2">
    <source>
        <dbReference type="ARBA" id="ARBA00023015"/>
    </source>
</evidence>
<evidence type="ECO:0000256" key="1">
    <source>
        <dbReference type="ARBA" id="ARBA00009437"/>
    </source>
</evidence>
<comment type="similarity">
    <text evidence="1">Belongs to the LysR transcriptional regulatory family.</text>
</comment>
<dbReference type="InterPro" id="IPR036388">
    <property type="entry name" value="WH-like_DNA-bd_sf"/>
</dbReference>
<proteinExistence type="inferred from homology"/>
<dbReference type="SUPFAM" id="SSF53850">
    <property type="entry name" value="Periplasmic binding protein-like II"/>
    <property type="match status" value="1"/>
</dbReference>
<dbReference type="EMBL" id="JAUTAN010000001">
    <property type="protein sequence ID" value="MDQ1104528.1"/>
    <property type="molecule type" value="Genomic_DNA"/>
</dbReference>
<dbReference type="PANTHER" id="PTHR30346">
    <property type="entry name" value="TRANSCRIPTIONAL DUAL REGULATOR HCAR-RELATED"/>
    <property type="match status" value="1"/>
</dbReference>
<evidence type="ECO:0000256" key="3">
    <source>
        <dbReference type="ARBA" id="ARBA00023125"/>
    </source>
</evidence>
<dbReference type="AlphaFoldDB" id="A0AAJ1X0F8"/>
<dbReference type="InterPro" id="IPR000847">
    <property type="entry name" value="LysR_HTH_N"/>
</dbReference>